<protein>
    <submittedName>
        <fullName evidence="1">Uncharacterized protein</fullName>
    </submittedName>
</protein>
<sequence>MSLLDSLELLRLQQELGKQFLEIFCGPLLFLDVLHAGNACGRSRFILATLASHYTPLKYPYFW</sequence>
<organism evidence="1 2">
    <name type="scientific">Chelatococcus composti</name>
    <dbReference type="NCBI Taxonomy" id="1743235"/>
    <lineage>
        <taxon>Bacteria</taxon>
        <taxon>Pseudomonadati</taxon>
        <taxon>Pseudomonadota</taxon>
        <taxon>Alphaproteobacteria</taxon>
        <taxon>Hyphomicrobiales</taxon>
        <taxon>Chelatococcaceae</taxon>
        <taxon>Chelatococcus</taxon>
    </lineage>
</organism>
<reference evidence="1 2" key="1">
    <citation type="submission" date="2020-08" db="EMBL/GenBank/DDBJ databases">
        <title>Genomic Encyclopedia of Type Strains, Phase IV (KMG-IV): sequencing the most valuable type-strain genomes for metagenomic binning, comparative biology and taxonomic classification.</title>
        <authorList>
            <person name="Goeker M."/>
        </authorList>
    </citation>
    <scope>NUCLEOTIDE SEQUENCE [LARGE SCALE GENOMIC DNA]</scope>
    <source>
        <strain evidence="1 2">DSM 101465</strain>
    </source>
</reference>
<dbReference type="EMBL" id="JACHEH010000004">
    <property type="protein sequence ID" value="MBB6168586.1"/>
    <property type="molecule type" value="Genomic_DNA"/>
</dbReference>
<evidence type="ECO:0000313" key="1">
    <source>
        <dbReference type="EMBL" id="MBB6168586.1"/>
    </source>
</evidence>
<proteinExistence type="predicted"/>
<dbReference type="Proteomes" id="UP000588017">
    <property type="component" value="Unassembled WGS sequence"/>
</dbReference>
<keyword evidence="2" id="KW-1185">Reference proteome</keyword>
<comment type="caution">
    <text evidence="1">The sequence shown here is derived from an EMBL/GenBank/DDBJ whole genome shotgun (WGS) entry which is preliminary data.</text>
</comment>
<dbReference type="RefSeq" id="WP_183334881.1">
    <property type="nucleotide sequence ID" value="NZ_BMHX01000004.1"/>
</dbReference>
<gene>
    <name evidence="1" type="ORF">HNQ73_002216</name>
</gene>
<name>A0A841KF75_9HYPH</name>
<evidence type="ECO:0000313" key="2">
    <source>
        <dbReference type="Proteomes" id="UP000588017"/>
    </source>
</evidence>
<dbReference type="AlphaFoldDB" id="A0A841KF75"/>
<accession>A0A841KF75</accession>